<name>A0AAU9CPD9_9BACT</name>
<dbReference type="RefSeq" id="WP_338391502.1">
    <property type="nucleotide sequence ID" value="NZ_AP025314.1"/>
</dbReference>
<evidence type="ECO:0000256" key="6">
    <source>
        <dbReference type="SAM" id="SignalP"/>
    </source>
</evidence>
<keyword evidence="3 6" id="KW-0732">Signal</keyword>
<organism evidence="8 9">
    <name type="scientific">Fulvitalea axinellae</name>
    <dbReference type="NCBI Taxonomy" id="1182444"/>
    <lineage>
        <taxon>Bacteria</taxon>
        <taxon>Pseudomonadati</taxon>
        <taxon>Bacteroidota</taxon>
        <taxon>Cytophagia</taxon>
        <taxon>Cytophagales</taxon>
        <taxon>Persicobacteraceae</taxon>
        <taxon>Fulvitalea</taxon>
    </lineage>
</organism>
<gene>
    <name evidence="8" type="ORF">FUAX_23500</name>
</gene>
<evidence type="ECO:0000259" key="7">
    <source>
        <dbReference type="Pfam" id="PF07980"/>
    </source>
</evidence>
<dbReference type="AlphaFoldDB" id="A0AAU9CPD9"/>
<dbReference type="InterPro" id="IPR011990">
    <property type="entry name" value="TPR-like_helical_dom_sf"/>
</dbReference>
<feature type="domain" description="RagB/SusD" evidence="7">
    <location>
        <begin position="335"/>
        <end position="479"/>
    </location>
</feature>
<dbReference type="Proteomes" id="UP001348817">
    <property type="component" value="Chromosome"/>
</dbReference>
<dbReference type="Gene3D" id="1.25.40.390">
    <property type="match status" value="1"/>
</dbReference>
<evidence type="ECO:0000256" key="3">
    <source>
        <dbReference type="ARBA" id="ARBA00022729"/>
    </source>
</evidence>
<dbReference type="SUPFAM" id="SSF48452">
    <property type="entry name" value="TPR-like"/>
    <property type="match status" value="1"/>
</dbReference>
<evidence type="ECO:0000256" key="5">
    <source>
        <dbReference type="ARBA" id="ARBA00023237"/>
    </source>
</evidence>
<dbReference type="GO" id="GO:0009279">
    <property type="term" value="C:cell outer membrane"/>
    <property type="evidence" value="ECO:0007669"/>
    <property type="project" value="UniProtKB-SubCell"/>
</dbReference>
<evidence type="ECO:0000256" key="4">
    <source>
        <dbReference type="ARBA" id="ARBA00023136"/>
    </source>
</evidence>
<evidence type="ECO:0000256" key="2">
    <source>
        <dbReference type="ARBA" id="ARBA00006275"/>
    </source>
</evidence>
<keyword evidence="9" id="KW-1185">Reference proteome</keyword>
<feature type="signal peptide" evidence="6">
    <location>
        <begin position="1"/>
        <end position="22"/>
    </location>
</feature>
<dbReference type="InterPro" id="IPR012944">
    <property type="entry name" value="SusD_RagB_dom"/>
</dbReference>
<comment type="subcellular location">
    <subcellularLocation>
        <location evidence="1">Cell outer membrane</location>
    </subcellularLocation>
</comment>
<accession>A0AAU9CPD9</accession>
<sequence length="517" mass="58895">MKTNIRIFSLCLFALLGLGACSDYFDPDQSLGLDKGDHWNTHDKVRRSVIGAYAGLQNVVEELVILGDLRADLMDVTGNYDGDLLEISENNIGADNPYANPRHFFEIITNCNETLANMDKALDDPNFTEEIRDVYKAELISLRSWVYFQLSQTYKEVPYITDPLSGYDKGFEPEKLGFEAMVNHLITEMEWAYAQGRITWSEGDSNNYWKRVFINRKVLLAELHLWAGNNGRAANLLLEAINVDGEGEDNAHFKCEKSATGRDKWKEIWNSALAGASFSEQVTLVPFNRENDQSNEFARLFAALGVGDYLLKPSTRAIQYWENEGNNGDFYRGRESSYIQYGEQLPVVFKYFKNKEGALNPEEERKSDTPYCIYRAADIHLMYAEAMNRMGRHGEALSTINRKLNAVSRSSGIRGRVDLPSIDLLEYIGAEEPVDIDSLTVIENVLLDERAKELAFEGRRWNALMRFASRRGDASVLADRVAMKFDEEYLNLDGIKTRLGDMSTWKLEFNMRHLSGE</sequence>
<evidence type="ECO:0000256" key="1">
    <source>
        <dbReference type="ARBA" id="ARBA00004442"/>
    </source>
</evidence>
<dbReference type="Pfam" id="PF07980">
    <property type="entry name" value="SusD_RagB"/>
    <property type="match status" value="1"/>
</dbReference>
<keyword evidence="5" id="KW-0998">Cell outer membrane</keyword>
<dbReference type="EMBL" id="AP025314">
    <property type="protein sequence ID" value="BDD09918.1"/>
    <property type="molecule type" value="Genomic_DNA"/>
</dbReference>
<protein>
    <recommendedName>
        <fullName evidence="7">RagB/SusD domain-containing protein</fullName>
    </recommendedName>
</protein>
<reference evidence="8 9" key="1">
    <citation type="submission" date="2021-12" db="EMBL/GenBank/DDBJ databases">
        <title>Genome sequencing of bacteria with rrn-lacking chromosome and rrn-plasmid.</title>
        <authorList>
            <person name="Anda M."/>
            <person name="Iwasaki W."/>
        </authorList>
    </citation>
    <scope>NUCLEOTIDE SEQUENCE [LARGE SCALE GENOMIC DNA]</scope>
    <source>
        <strain evidence="8 9">DSM 100852</strain>
    </source>
</reference>
<proteinExistence type="inferred from homology"/>
<evidence type="ECO:0000313" key="8">
    <source>
        <dbReference type="EMBL" id="BDD09918.1"/>
    </source>
</evidence>
<evidence type="ECO:0000313" key="9">
    <source>
        <dbReference type="Proteomes" id="UP001348817"/>
    </source>
</evidence>
<comment type="similarity">
    <text evidence="2">Belongs to the SusD family.</text>
</comment>
<keyword evidence="4" id="KW-0472">Membrane</keyword>
<feature type="chain" id="PRO_5043672733" description="RagB/SusD domain-containing protein" evidence="6">
    <location>
        <begin position="23"/>
        <end position="517"/>
    </location>
</feature>
<dbReference type="KEGG" id="fax:FUAX_23500"/>
<dbReference type="PROSITE" id="PS51257">
    <property type="entry name" value="PROKAR_LIPOPROTEIN"/>
    <property type="match status" value="1"/>
</dbReference>